<comment type="caution">
    <text evidence="3">The sequence shown here is derived from an EMBL/GenBank/DDBJ whole genome shotgun (WGS) entry which is preliminary data.</text>
</comment>
<accession>A0A1W9HYF3</accession>
<dbReference type="Gene3D" id="3.30.1370.110">
    <property type="match status" value="1"/>
</dbReference>
<dbReference type="InterPro" id="IPR002625">
    <property type="entry name" value="Smr_dom"/>
</dbReference>
<dbReference type="AlphaFoldDB" id="A0A1W9HYF3"/>
<dbReference type="STRING" id="1827387.A4S15_06580"/>
<dbReference type="EMBL" id="LWDL01000012">
    <property type="protein sequence ID" value="OQW52506.1"/>
    <property type="molecule type" value="Genomic_DNA"/>
</dbReference>
<feature type="domain" description="Smr" evidence="2">
    <location>
        <begin position="90"/>
        <end position="178"/>
    </location>
</feature>
<protein>
    <recommendedName>
        <fullName evidence="2">Smr domain-containing protein</fullName>
    </recommendedName>
</protein>
<evidence type="ECO:0000313" key="3">
    <source>
        <dbReference type="EMBL" id="OQW52506.1"/>
    </source>
</evidence>
<feature type="region of interest" description="Disordered" evidence="1">
    <location>
        <begin position="26"/>
        <end position="65"/>
    </location>
</feature>
<evidence type="ECO:0000313" key="4">
    <source>
        <dbReference type="Proteomes" id="UP000192872"/>
    </source>
</evidence>
<gene>
    <name evidence="3" type="ORF">A4S15_06580</name>
</gene>
<evidence type="ECO:0000259" key="2">
    <source>
        <dbReference type="PROSITE" id="PS50828"/>
    </source>
</evidence>
<name>A0A1W9HYF3_9HYPH</name>
<dbReference type="Pfam" id="PF01713">
    <property type="entry name" value="Smr"/>
    <property type="match status" value="1"/>
</dbReference>
<feature type="compositionally biased region" description="Pro residues" evidence="1">
    <location>
        <begin position="36"/>
        <end position="59"/>
    </location>
</feature>
<reference evidence="3 4" key="1">
    <citation type="journal article" date="2017" name="Water Res.">
        <title>Comammox in drinking water systems.</title>
        <authorList>
            <person name="Wang Y."/>
            <person name="Ma L."/>
            <person name="Mao Y."/>
            <person name="Jiang X."/>
            <person name="Xia Y."/>
            <person name="Yu K."/>
            <person name="Li B."/>
            <person name="Zhang T."/>
        </authorList>
    </citation>
    <scope>NUCLEOTIDE SEQUENCE [LARGE SCALE GENOMIC DNA]</scope>
    <source>
        <strain evidence="3">SG_bin8</strain>
    </source>
</reference>
<dbReference type="SUPFAM" id="SSF160443">
    <property type="entry name" value="SMR domain-like"/>
    <property type="match status" value="1"/>
</dbReference>
<sequence>MPSRPPRPPPKDHAVWDVYTEQVTPLHPRVKRMRQPTPPKVAPAPLDGPPATAPPPLPVGKPIAAPLPTELDRLTRRRVRRGDQAIDERIDLHGLTQVLAHRQLLTFLQSAQARGARLVMVITGKGRSDGDGEGRGTGVLRRAVPLWLEEPAFRVLVVAVSSAARLHGGEGALYLRLRRPRQG</sequence>
<evidence type="ECO:0000256" key="1">
    <source>
        <dbReference type="SAM" id="MobiDB-lite"/>
    </source>
</evidence>
<dbReference type="PANTHER" id="PTHR35562">
    <property type="entry name" value="DNA ENDONUCLEASE SMRA-RELATED"/>
    <property type="match status" value="1"/>
</dbReference>
<dbReference type="Proteomes" id="UP000192872">
    <property type="component" value="Unassembled WGS sequence"/>
</dbReference>
<dbReference type="PANTHER" id="PTHR35562:SF2">
    <property type="entry name" value="DNA ENDONUCLEASE SMRA-RELATED"/>
    <property type="match status" value="1"/>
</dbReference>
<proteinExistence type="predicted"/>
<dbReference type="InterPro" id="IPR036063">
    <property type="entry name" value="Smr_dom_sf"/>
</dbReference>
<dbReference type="PROSITE" id="PS50828">
    <property type="entry name" value="SMR"/>
    <property type="match status" value="1"/>
</dbReference>
<organism evidence="3 4">
    <name type="scientific">Candidatus Raskinella chloraquaticus</name>
    <dbReference type="NCBI Taxonomy" id="1951219"/>
    <lineage>
        <taxon>Bacteria</taxon>
        <taxon>Pseudomonadati</taxon>
        <taxon>Pseudomonadota</taxon>
        <taxon>Alphaproteobacteria</taxon>
        <taxon>Hyphomicrobiales</taxon>
        <taxon>Phreatobacteraceae</taxon>
        <taxon>Candidatus Raskinella</taxon>
    </lineage>
</organism>
<dbReference type="RefSeq" id="WP_376801658.1">
    <property type="nucleotide sequence ID" value="NZ_DBNB01000020.1"/>
</dbReference>